<evidence type="ECO:0000256" key="6">
    <source>
        <dbReference type="ARBA" id="ARBA00024347"/>
    </source>
</evidence>
<evidence type="ECO:0000259" key="8">
    <source>
        <dbReference type="PROSITE" id="PS51059"/>
    </source>
</evidence>
<evidence type="ECO:0000313" key="10">
    <source>
        <dbReference type="Ensembl" id="ENSACAP00000040137.1"/>
    </source>
</evidence>
<keyword evidence="2 7" id="KW-0328">Glycosyltransferase</keyword>
<feature type="domain" description="PARP catalytic" evidence="8">
    <location>
        <begin position="396"/>
        <end position="592"/>
    </location>
</feature>
<dbReference type="PROSITE" id="PS51059">
    <property type="entry name" value="PARP_CATALYTIC"/>
    <property type="match status" value="1"/>
</dbReference>
<evidence type="ECO:0000256" key="1">
    <source>
        <dbReference type="ARBA" id="ARBA00004123"/>
    </source>
</evidence>
<protein>
    <recommendedName>
        <fullName evidence="7">Poly [ADP-ribose] polymerase</fullName>
        <shortName evidence="7">PARP</shortName>
        <ecNumber evidence="7">2.4.2.-</ecNumber>
    </recommendedName>
</protein>
<dbReference type="Pfam" id="PF01661">
    <property type="entry name" value="Macro"/>
    <property type="match status" value="2"/>
</dbReference>
<keyword evidence="11" id="KW-1185">Reference proteome</keyword>
<dbReference type="FunFam" id="3.90.228.10:FF:000008">
    <property type="entry name" value="Poly [ADP-ribose] polymerase"/>
    <property type="match status" value="1"/>
</dbReference>
<feature type="domain" description="Macro" evidence="9">
    <location>
        <begin position="1"/>
        <end position="182"/>
    </location>
</feature>
<evidence type="ECO:0000313" key="11">
    <source>
        <dbReference type="Proteomes" id="UP000001646"/>
    </source>
</evidence>
<dbReference type="InterPro" id="IPR002589">
    <property type="entry name" value="Macro_dom"/>
</dbReference>
<proteinExistence type="inferred from homology"/>
<evidence type="ECO:0000256" key="2">
    <source>
        <dbReference type="ARBA" id="ARBA00022676"/>
    </source>
</evidence>
<sequence>MALRLGDADGSDWKGFLTCIMTEVIVNSISRDLQLDQNPLAKALLGRAGGGLQVELTQKGQGQNLTDGCVLQTGGYGLGCSVVLHAILPYWNSKSEEQILRNIVAECLKTTEKQSLGSIAIPAIGTGNLGYPKKLVAKLMFDEVSKFSQKGNPKWLQEVHFVLHPSDTGTIKAFTDEITQSSLPKRMQISVSPFSFTAFVGKVSSESGVHTLQIGSVTLQVECGDITQEITDAIVNITNESFNLNTGVSKAILEGGGPAMAAECAQLASQPHNNLLCTTAGQLKCRNVLHLVAMADIKAQISKSLKECEQRQFTSVAFPAIGTGKAGRDPKMVANDMIDAIIDYARNTSAPVVKNIKIIIFQAHLLKVFHESMKRNEKANMRNLETSRGENLAMALPEEWEDMGQMRVKVVNLNPEVKEYVTVKQIFCQTCNSWTIEKIERIQNPFYWQAYQIKKQEMDAKNGHANNERNLFHGTASTSLTLINNSGFNRSYAGMHAAVYGNGTYFAVDASYSAHDTYSKPDANGRKYMYFARVLVGDYCVGAQGLIVPQPKNTTDPTNLYDSMTDNIQKPTLFVTFNDIQAYPEYLITFKK</sequence>
<dbReference type="PANTHER" id="PTHR14453">
    <property type="entry name" value="PARP/ZINC FINGER CCCH TYPE DOMAIN CONTAINING PROTEIN"/>
    <property type="match status" value="1"/>
</dbReference>
<dbReference type="Proteomes" id="UP000001646">
    <property type="component" value="Chromosome 1"/>
</dbReference>
<dbReference type="AlphaFoldDB" id="A0A803TY47"/>
<evidence type="ECO:0000256" key="3">
    <source>
        <dbReference type="ARBA" id="ARBA00022679"/>
    </source>
</evidence>
<comment type="similarity">
    <text evidence="6">Belongs to the ARTD/PARP family.</text>
</comment>
<keyword evidence="5" id="KW-0539">Nucleus</keyword>
<dbReference type="Ensembl" id="ENSACAT00000051595.1">
    <property type="protein sequence ID" value="ENSACAP00000040137.1"/>
    <property type="gene ID" value="ENSACAG00000009769.4"/>
</dbReference>
<dbReference type="PROSITE" id="PS51154">
    <property type="entry name" value="MACRO"/>
    <property type="match status" value="2"/>
</dbReference>
<organism evidence="10 11">
    <name type="scientific">Anolis carolinensis</name>
    <name type="common">Green anole</name>
    <name type="synonym">American chameleon</name>
    <dbReference type="NCBI Taxonomy" id="28377"/>
    <lineage>
        <taxon>Eukaryota</taxon>
        <taxon>Metazoa</taxon>
        <taxon>Chordata</taxon>
        <taxon>Craniata</taxon>
        <taxon>Vertebrata</taxon>
        <taxon>Euteleostomi</taxon>
        <taxon>Lepidosauria</taxon>
        <taxon>Squamata</taxon>
        <taxon>Bifurcata</taxon>
        <taxon>Unidentata</taxon>
        <taxon>Episquamata</taxon>
        <taxon>Toxicofera</taxon>
        <taxon>Iguania</taxon>
        <taxon>Dactyloidae</taxon>
        <taxon>Anolis</taxon>
    </lineage>
</organism>
<reference evidence="10" key="2">
    <citation type="submission" date="2025-08" db="UniProtKB">
        <authorList>
            <consortium name="Ensembl"/>
        </authorList>
    </citation>
    <scope>IDENTIFICATION</scope>
</reference>
<dbReference type="Pfam" id="PF00644">
    <property type="entry name" value="PARP"/>
    <property type="match status" value="1"/>
</dbReference>
<dbReference type="EC" id="2.4.2.-" evidence="7"/>
<dbReference type="Gene3D" id="3.90.228.10">
    <property type="match status" value="1"/>
</dbReference>
<accession>A0A803TY47</accession>
<dbReference type="SMART" id="SM00506">
    <property type="entry name" value="A1pp"/>
    <property type="match status" value="2"/>
</dbReference>
<dbReference type="CDD" id="cd01439">
    <property type="entry name" value="TCCD_inducible_PARP_like"/>
    <property type="match status" value="1"/>
</dbReference>
<dbReference type="InterPro" id="IPR052056">
    <property type="entry name" value="Mono-ARTD/PARP"/>
</dbReference>
<evidence type="ECO:0000256" key="7">
    <source>
        <dbReference type="RuleBase" id="RU362114"/>
    </source>
</evidence>
<dbReference type="GO" id="GO:0005634">
    <property type="term" value="C:nucleus"/>
    <property type="evidence" value="ECO:0007669"/>
    <property type="project" value="UniProtKB-SubCell"/>
</dbReference>
<dbReference type="SUPFAM" id="SSF52949">
    <property type="entry name" value="Macro domain-like"/>
    <property type="match status" value="2"/>
</dbReference>
<dbReference type="GeneTree" id="ENSGT00940000154311"/>
<dbReference type="SUPFAM" id="SSF56399">
    <property type="entry name" value="ADP-ribosylation"/>
    <property type="match status" value="1"/>
</dbReference>
<reference evidence="10" key="3">
    <citation type="submission" date="2025-09" db="UniProtKB">
        <authorList>
            <consortium name="Ensembl"/>
        </authorList>
    </citation>
    <scope>IDENTIFICATION</scope>
</reference>
<name>A0A803TY47_ANOCA</name>
<dbReference type="InterPro" id="IPR043472">
    <property type="entry name" value="Macro_dom-like"/>
</dbReference>
<keyword evidence="3 7" id="KW-0808">Transferase</keyword>
<feature type="domain" description="Macro" evidence="9">
    <location>
        <begin position="206"/>
        <end position="377"/>
    </location>
</feature>
<evidence type="ECO:0000259" key="9">
    <source>
        <dbReference type="PROSITE" id="PS51154"/>
    </source>
</evidence>
<reference evidence="10 11" key="1">
    <citation type="submission" date="2009-12" db="EMBL/GenBank/DDBJ databases">
        <title>The Genome Sequence of Anolis carolinensis (Green Anole Lizard).</title>
        <authorList>
            <consortium name="The Genome Sequencing Platform"/>
            <person name="Di Palma F."/>
            <person name="Alfoldi J."/>
            <person name="Heiman D."/>
            <person name="Young S."/>
            <person name="Grabherr M."/>
            <person name="Johnson J."/>
            <person name="Lander E.S."/>
            <person name="Lindblad-Toh K."/>
        </authorList>
    </citation>
    <scope>NUCLEOTIDE SEQUENCE [LARGE SCALE GENOMIC DNA]</scope>
    <source>
        <strain evidence="10 11">JBL SC #1</strain>
    </source>
</reference>
<comment type="subcellular location">
    <subcellularLocation>
        <location evidence="1">Nucleus</location>
    </subcellularLocation>
</comment>
<dbReference type="GO" id="GO:0003950">
    <property type="term" value="F:NAD+ poly-ADP-ribosyltransferase activity"/>
    <property type="evidence" value="ECO:0007669"/>
    <property type="project" value="UniProtKB-UniRule"/>
</dbReference>
<dbReference type="Bgee" id="ENSACAG00000009769">
    <property type="expression patterns" value="Expressed in adrenal gland and 11 other cell types or tissues"/>
</dbReference>
<keyword evidence="4 7" id="KW-0520">NAD</keyword>
<dbReference type="Gene3D" id="3.40.220.10">
    <property type="entry name" value="Leucine Aminopeptidase, subunit E, domain 1"/>
    <property type="match status" value="2"/>
</dbReference>
<dbReference type="InterPro" id="IPR012317">
    <property type="entry name" value="Poly(ADP-ribose)pol_cat_dom"/>
</dbReference>
<evidence type="ECO:0000256" key="5">
    <source>
        <dbReference type="ARBA" id="ARBA00023242"/>
    </source>
</evidence>
<dbReference type="PANTHER" id="PTHR14453:SF89">
    <property type="entry name" value="PROTEIN MONO-ADP-RIBOSYLTRANSFERASE PARP14"/>
    <property type="match status" value="1"/>
</dbReference>
<evidence type="ECO:0000256" key="4">
    <source>
        <dbReference type="ARBA" id="ARBA00023027"/>
    </source>
</evidence>